<keyword evidence="1" id="KW-1133">Transmembrane helix</keyword>
<keyword evidence="1" id="KW-0472">Membrane</keyword>
<reference evidence="2" key="1">
    <citation type="journal article" date="2020" name="Nature">
        <title>Giant virus diversity and host interactions through global metagenomics.</title>
        <authorList>
            <person name="Schulz F."/>
            <person name="Roux S."/>
            <person name="Paez-Espino D."/>
            <person name="Jungbluth S."/>
            <person name="Walsh D.A."/>
            <person name="Denef V.J."/>
            <person name="McMahon K.D."/>
            <person name="Konstantinidis K.T."/>
            <person name="Eloe-Fadrosh E.A."/>
            <person name="Kyrpides N.C."/>
            <person name="Woyke T."/>
        </authorList>
    </citation>
    <scope>NUCLEOTIDE SEQUENCE</scope>
    <source>
        <strain evidence="2">GVMAG-M-3300023179-150</strain>
    </source>
</reference>
<keyword evidence="1" id="KW-0812">Transmembrane</keyword>
<organism evidence="2">
    <name type="scientific">viral metagenome</name>
    <dbReference type="NCBI Taxonomy" id="1070528"/>
    <lineage>
        <taxon>unclassified sequences</taxon>
        <taxon>metagenomes</taxon>
        <taxon>organismal metagenomes</taxon>
    </lineage>
</organism>
<dbReference type="EMBL" id="MN739747">
    <property type="protein sequence ID" value="QHT24688.1"/>
    <property type="molecule type" value="Genomic_DNA"/>
</dbReference>
<feature type="transmembrane region" description="Helical" evidence="1">
    <location>
        <begin position="251"/>
        <end position="279"/>
    </location>
</feature>
<proteinExistence type="predicted"/>
<feature type="transmembrane region" description="Helical" evidence="1">
    <location>
        <begin position="299"/>
        <end position="323"/>
    </location>
</feature>
<feature type="transmembrane region" description="Helical" evidence="1">
    <location>
        <begin position="176"/>
        <end position="196"/>
    </location>
</feature>
<name>A0A6C0E7C6_9ZZZZ</name>
<protein>
    <submittedName>
        <fullName evidence="2">Uncharacterized protein</fullName>
    </submittedName>
</protein>
<evidence type="ECO:0000313" key="2">
    <source>
        <dbReference type="EMBL" id="QHT24688.1"/>
    </source>
</evidence>
<sequence length="374" mass="43601">MEQSCFCCTDKYVYPTLWTRIRWCICTGTKEELIELKCCGNYVHRSCFINSSIIRRNNNLNSKDIPDITRFDQIDVCHYCKLPNDMIFPYMPNEAINIENLNNILEILLEIYWPIVILLSIGNAISDNVLLGTQTNKGIKLYKNISIDNCELNYTGIYNTSTNIHNYCSDSFEDEWITPVVCIMSILGTVIIYLCIRSAFEDDFMEKYIMESFRHYRFTYYVGITTIYRNESIQKYKNTVARSEQIYKSNLIRLITPSIILIWQLVYLFIILGYNLWYIPSHTSSDTTVEEARKLFLNYIPILCFFNVLWAGVICPMIALILFGIGYCIKKCAEYCAKCIEEREVIKHNISMGENNIKSFSIDIDNSLKKSSIV</sequence>
<dbReference type="AlphaFoldDB" id="A0A6C0E7C6"/>
<accession>A0A6C0E7C6</accession>
<evidence type="ECO:0000256" key="1">
    <source>
        <dbReference type="SAM" id="Phobius"/>
    </source>
</evidence>